<evidence type="ECO:0000256" key="6">
    <source>
        <dbReference type="SAM" id="MobiDB-lite"/>
    </source>
</evidence>
<feature type="region of interest" description="Disordered" evidence="6">
    <location>
        <begin position="255"/>
        <end position="312"/>
    </location>
</feature>
<comment type="similarity">
    <text evidence="4">Belongs to the CFAP96 family.</text>
</comment>
<dbReference type="OMA" id="YMMEEAK"/>
<evidence type="ECO:0000256" key="3">
    <source>
        <dbReference type="ARBA" id="ARBA00023212"/>
    </source>
</evidence>
<evidence type="ECO:0000313" key="7">
    <source>
        <dbReference type="EMBL" id="OCT99567.1"/>
    </source>
</evidence>
<keyword evidence="2" id="KW-0963">Cytoplasm</keyword>
<gene>
    <name evidence="7" type="ORF">XELAEV_18005349mg</name>
</gene>
<evidence type="ECO:0000256" key="2">
    <source>
        <dbReference type="ARBA" id="ARBA00022490"/>
    </source>
</evidence>
<sequence>MCCSVSVATRCNNSCSERHSTEVLFPLALSSPHSFTMPEGKTDMERIGLFSEMGYTSIGDKYAAPGSKPFNESASKNRQMLPGGSKSMANMLGGYFDGQFKRVFEGESYSDPFKQRRQHRMQQSKKNLGKPFLPSSGEKKRSGLGSFYGTLGGPVVAFSAELKSRKAYTAPGKNFYTNPPKDGSGYGYPSVTIGKPYPYSSENYDISRELIKKEIEHHKSKLKGGAFKLNLHPKDYFEPNPYYTDKTLPPLKVHSQKKETEKPFKPSSPAKEAGGMKAGTFDPYPTHSNDPYTAKPSKTPVKERKVFHPPGGPKTYPVHSILTSNVIKSVTALNYKTVNLASY</sequence>
<dbReference type="Pfam" id="PF15239">
    <property type="entry name" value="CFAP96-like"/>
    <property type="match status" value="1"/>
</dbReference>
<dbReference type="EMBL" id="CM004466">
    <property type="protein sequence ID" value="OCT99567.1"/>
    <property type="molecule type" value="Genomic_DNA"/>
</dbReference>
<dbReference type="GO" id="GO:0005881">
    <property type="term" value="C:cytoplasmic microtubule"/>
    <property type="evidence" value="ECO:0007669"/>
    <property type="project" value="TreeGrafter"/>
</dbReference>
<organism evidence="7 8">
    <name type="scientific">Xenopus laevis</name>
    <name type="common">African clawed frog</name>
    <dbReference type="NCBI Taxonomy" id="8355"/>
    <lineage>
        <taxon>Eukaryota</taxon>
        <taxon>Metazoa</taxon>
        <taxon>Chordata</taxon>
        <taxon>Craniata</taxon>
        <taxon>Vertebrata</taxon>
        <taxon>Euteleostomi</taxon>
        <taxon>Amphibia</taxon>
        <taxon>Batrachia</taxon>
        <taxon>Anura</taxon>
        <taxon>Pipoidea</taxon>
        <taxon>Pipidae</taxon>
        <taxon>Xenopodinae</taxon>
        <taxon>Xenopus</taxon>
        <taxon>Xenopus</taxon>
    </lineage>
</organism>
<comment type="subcellular location">
    <subcellularLocation>
        <location evidence="1">Cytoplasm</location>
        <location evidence="1">Cytoskeleton</location>
        <location evidence="1">Microtubule organizing center</location>
        <location evidence="1">Centrosome</location>
    </subcellularLocation>
</comment>
<dbReference type="GO" id="GO:0005813">
    <property type="term" value="C:centrosome"/>
    <property type="evidence" value="ECO:0007669"/>
    <property type="project" value="UniProtKB-SubCell"/>
</dbReference>
<name>A0A974DZ73_XENLA</name>
<protein>
    <recommendedName>
        <fullName evidence="5">Cilia-and flagella-associated protein 96</fullName>
    </recommendedName>
</protein>
<accession>A0A974DZ73</accession>
<evidence type="ECO:0000256" key="5">
    <source>
        <dbReference type="ARBA" id="ARBA00035693"/>
    </source>
</evidence>
<dbReference type="AlphaFoldDB" id="A0A974DZ73"/>
<dbReference type="PANTHER" id="PTHR31144:SF1">
    <property type="entry name" value="UPF0602 PROTEIN C4ORF47"/>
    <property type="match status" value="1"/>
</dbReference>
<dbReference type="Proteomes" id="UP000694892">
    <property type="component" value="Chromosome 1L"/>
</dbReference>
<keyword evidence="3" id="KW-0206">Cytoskeleton</keyword>
<evidence type="ECO:0000313" key="8">
    <source>
        <dbReference type="Proteomes" id="UP000694892"/>
    </source>
</evidence>
<evidence type="ECO:0000256" key="1">
    <source>
        <dbReference type="ARBA" id="ARBA00004300"/>
    </source>
</evidence>
<evidence type="ECO:0000256" key="4">
    <source>
        <dbReference type="ARBA" id="ARBA00035656"/>
    </source>
</evidence>
<feature type="region of interest" description="Disordered" evidence="6">
    <location>
        <begin position="111"/>
        <end position="138"/>
    </location>
</feature>
<reference evidence="8" key="1">
    <citation type="journal article" date="2016" name="Nature">
        <title>Genome evolution in the allotetraploid frog Xenopus laevis.</title>
        <authorList>
            <person name="Session A.M."/>
            <person name="Uno Y."/>
            <person name="Kwon T."/>
            <person name="Chapman J.A."/>
            <person name="Toyoda A."/>
            <person name="Takahashi S."/>
            <person name="Fukui A."/>
            <person name="Hikosaka A."/>
            <person name="Suzuki A."/>
            <person name="Kondo M."/>
            <person name="van Heeringen S.J."/>
            <person name="Quigley I."/>
            <person name="Heinz S."/>
            <person name="Ogino H."/>
            <person name="Ochi H."/>
            <person name="Hellsten U."/>
            <person name="Lyons J.B."/>
            <person name="Simakov O."/>
            <person name="Putnam N."/>
            <person name="Stites J."/>
            <person name="Kuroki Y."/>
            <person name="Tanaka T."/>
            <person name="Michiue T."/>
            <person name="Watanabe M."/>
            <person name="Bogdanovic O."/>
            <person name="Lister R."/>
            <person name="Georgiou G."/>
            <person name="Paranjpe S.S."/>
            <person name="van Kruijsbergen I."/>
            <person name="Shu S."/>
            <person name="Carlson J."/>
            <person name="Kinoshita T."/>
            <person name="Ohta Y."/>
            <person name="Mawaribuchi S."/>
            <person name="Jenkins J."/>
            <person name="Grimwood J."/>
            <person name="Schmutz J."/>
            <person name="Mitros T."/>
            <person name="Mozaffari S.V."/>
            <person name="Suzuki Y."/>
            <person name="Haramoto Y."/>
            <person name="Yamamoto T.S."/>
            <person name="Takagi C."/>
            <person name="Heald R."/>
            <person name="Miller K."/>
            <person name="Haudenschild C."/>
            <person name="Kitzman J."/>
            <person name="Nakayama T."/>
            <person name="Izutsu Y."/>
            <person name="Robert J."/>
            <person name="Fortriede J."/>
            <person name="Burns K."/>
            <person name="Lotay V."/>
            <person name="Karimi K."/>
            <person name="Yasuoka Y."/>
            <person name="Dichmann D.S."/>
            <person name="Flajnik M.F."/>
            <person name="Houston D.W."/>
            <person name="Shendure J."/>
            <person name="DuPasquier L."/>
            <person name="Vize P.D."/>
            <person name="Zorn A.M."/>
            <person name="Ito M."/>
            <person name="Marcotte E.M."/>
            <person name="Wallingford J.B."/>
            <person name="Ito Y."/>
            <person name="Asashima M."/>
            <person name="Ueno N."/>
            <person name="Matsuda Y."/>
            <person name="Veenstra G.J."/>
            <person name="Fujiyama A."/>
            <person name="Harland R.M."/>
            <person name="Taira M."/>
            <person name="Rokhsar D.S."/>
        </authorList>
    </citation>
    <scope>NUCLEOTIDE SEQUENCE [LARGE SCALE GENOMIC DNA]</scope>
    <source>
        <strain evidence="8">J</strain>
    </source>
</reference>
<dbReference type="PANTHER" id="PTHR31144">
    <property type="entry name" value="UPF0602 PROTEIN C4ORF47"/>
    <property type="match status" value="1"/>
</dbReference>
<dbReference type="InterPro" id="IPR029358">
    <property type="entry name" value="CFAP96"/>
</dbReference>
<proteinExistence type="inferred from homology"/>